<feature type="compositionally biased region" description="Basic and acidic residues" evidence="1">
    <location>
        <begin position="279"/>
        <end position="297"/>
    </location>
</feature>
<organism evidence="2 3">
    <name type="scientific">Lasiodiplodia theobromae</name>
    <dbReference type="NCBI Taxonomy" id="45133"/>
    <lineage>
        <taxon>Eukaryota</taxon>
        <taxon>Fungi</taxon>
        <taxon>Dikarya</taxon>
        <taxon>Ascomycota</taxon>
        <taxon>Pezizomycotina</taxon>
        <taxon>Dothideomycetes</taxon>
        <taxon>Dothideomycetes incertae sedis</taxon>
        <taxon>Botryosphaeriales</taxon>
        <taxon>Botryosphaeriaceae</taxon>
        <taxon>Lasiodiplodia</taxon>
    </lineage>
</organism>
<feature type="compositionally biased region" description="Pro residues" evidence="1">
    <location>
        <begin position="186"/>
        <end position="196"/>
    </location>
</feature>
<accession>A0A5N5D7V8</accession>
<name>A0A5N5D7V8_9PEZI</name>
<feature type="compositionally biased region" description="Pro residues" evidence="1">
    <location>
        <begin position="135"/>
        <end position="148"/>
    </location>
</feature>
<dbReference type="OrthoDB" id="3946774at2759"/>
<feature type="region of interest" description="Disordered" evidence="1">
    <location>
        <begin position="317"/>
        <end position="347"/>
    </location>
</feature>
<comment type="caution">
    <text evidence="2">The sequence shown here is derived from an EMBL/GenBank/DDBJ whole genome shotgun (WGS) entry which is preliminary data.</text>
</comment>
<feature type="compositionally biased region" description="Pro residues" evidence="1">
    <location>
        <begin position="213"/>
        <end position="226"/>
    </location>
</feature>
<reference evidence="2 3" key="1">
    <citation type="journal article" date="2019" name="Sci. Rep.">
        <title>A multi-omics analysis of the grapevine pathogen Lasiodiplodia theobromae reveals that temperature affects the expression of virulence- and pathogenicity-related genes.</title>
        <authorList>
            <person name="Felix C."/>
            <person name="Meneses R."/>
            <person name="Goncalves M.F.M."/>
            <person name="Tilleman L."/>
            <person name="Duarte A.S."/>
            <person name="Jorrin-Novo J.V."/>
            <person name="Van de Peer Y."/>
            <person name="Deforce D."/>
            <person name="Van Nieuwerburgh F."/>
            <person name="Esteves A.C."/>
            <person name="Alves A."/>
        </authorList>
    </citation>
    <scope>NUCLEOTIDE SEQUENCE [LARGE SCALE GENOMIC DNA]</scope>
    <source>
        <strain evidence="2 3">LA-SOL3</strain>
    </source>
</reference>
<feature type="compositionally biased region" description="Acidic residues" evidence="1">
    <location>
        <begin position="92"/>
        <end position="103"/>
    </location>
</feature>
<evidence type="ECO:0000256" key="1">
    <source>
        <dbReference type="SAM" id="MobiDB-lite"/>
    </source>
</evidence>
<feature type="region of interest" description="Disordered" evidence="1">
    <location>
        <begin position="78"/>
        <end position="298"/>
    </location>
</feature>
<feature type="compositionally biased region" description="Acidic residues" evidence="1">
    <location>
        <begin position="269"/>
        <end position="278"/>
    </location>
</feature>
<proteinExistence type="predicted"/>
<evidence type="ECO:0000313" key="2">
    <source>
        <dbReference type="EMBL" id="KAB2573883.1"/>
    </source>
</evidence>
<protein>
    <submittedName>
        <fullName evidence="2">Uncharacterized protein</fullName>
    </submittedName>
</protein>
<feature type="compositionally biased region" description="Polar residues" evidence="1">
    <location>
        <begin position="199"/>
        <end position="210"/>
    </location>
</feature>
<dbReference type="EMBL" id="VCHE01000051">
    <property type="protein sequence ID" value="KAB2573883.1"/>
    <property type="molecule type" value="Genomic_DNA"/>
</dbReference>
<feature type="compositionally biased region" description="Acidic residues" evidence="1">
    <location>
        <begin position="42"/>
        <end position="57"/>
    </location>
</feature>
<gene>
    <name evidence="2" type="ORF">DBV05_g7452</name>
</gene>
<feature type="region of interest" description="Disordered" evidence="1">
    <location>
        <begin position="1"/>
        <end position="66"/>
    </location>
</feature>
<evidence type="ECO:0000313" key="3">
    <source>
        <dbReference type="Proteomes" id="UP000325902"/>
    </source>
</evidence>
<dbReference type="AlphaFoldDB" id="A0A5N5D7V8"/>
<feature type="compositionally biased region" description="Low complexity" evidence="1">
    <location>
        <begin position="149"/>
        <end position="158"/>
    </location>
</feature>
<sequence>MNDGVAPTSIRQSAKKAVTFKDQLPSSTNKRRLHSPASSEVADSEDDYNTDEDDNEDVANAVAGIDIGQETQAYIRRIDFNCASAPPTAEPDPGEESTQDEDGSPPQPDSTANRSFNYDEEAHQRLQQTQAEHPSPAPATPQEAPPSPAHASPSSPIPMIKREPETQQQPQLLQLWDSSTQGQHQQPPPLSCPVPPSQATTTDSPTQTSPGPFVKPDPAEAPPSSQPPQSSYLPETYYSNISADERIPSSQPTQLHLKQILLQPQTQTQDEEDGDGDEQDRVPDSQGVGRREVESVEKGVAGARVVRRVEGLVTATQMMMQQGSMGDEFSLPPPPPWSQTQETEDEE</sequence>
<dbReference type="Proteomes" id="UP000325902">
    <property type="component" value="Unassembled WGS sequence"/>
</dbReference>
<keyword evidence="3" id="KW-1185">Reference proteome</keyword>
<feature type="compositionally biased region" description="Polar residues" evidence="1">
    <location>
        <begin position="237"/>
        <end position="256"/>
    </location>
</feature>